<protein>
    <submittedName>
        <fullName evidence="2">Uncharacterized protein</fullName>
    </submittedName>
</protein>
<feature type="region of interest" description="Disordered" evidence="1">
    <location>
        <begin position="495"/>
        <end position="541"/>
    </location>
</feature>
<dbReference type="AlphaFoldDB" id="A0A8J1Y0D2"/>
<feature type="region of interest" description="Disordered" evidence="1">
    <location>
        <begin position="370"/>
        <end position="435"/>
    </location>
</feature>
<dbReference type="InterPro" id="IPR031526">
    <property type="entry name" value="DUF4698"/>
</dbReference>
<feature type="compositionally biased region" description="Polar residues" evidence="1">
    <location>
        <begin position="268"/>
        <end position="282"/>
    </location>
</feature>
<feature type="compositionally biased region" description="Basic and acidic residues" evidence="1">
    <location>
        <begin position="790"/>
        <end position="806"/>
    </location>
</feature>
<comment type="caution">
    <text evidence="2">The sequence shown here is derived from an EMBL/GenBank/DDBJ whole genome shotgun (WGS) entry which is preliminary data.</text>
</comment>
<feature type="compositionally biased region" description="Basic and acidic residues" evidence="1">
    <location>
        <begin position="531"/>
        <end position="541"/>
    </location>
</feature>
<sequence>MKVSPDTTLKDLKVIIVVFEQVAERCLVTKLIILEREEIRKKNYDRRYAQRTEQGFNSANYKPYQGIGDPFFLSERKLILSALGQWSDEEDEEYSTSSEDDNTNEEDPLASDNNPNLATAKFLLRRTKKKLNTLPKEMAHGRSMMKNVRLGHGLFYMINKERHDKIIAIEKERRRLDDIARASWQAPRYDSSSDETDEDLAESVDLRSYMVTPFDDRTLDSPSPPPYSNHSPDKHSRVNFSGLDGPSRGVSAAVSGRSGHSSKKKKQLNPSRPYTPQHNLIGTETEESPAKEPLFRQLCILNWLLEAMQTEPPIAMGPISRSWNLKEIGGTKTTVKRLQKEKSNETKWEAWVNNQSIGKDEAPARLSKAKKKISKRFSKTSPHKLKKAPSNLHARQGSVTTSTSNSPHGSMSQLSMSRAASNQSLMQAPSSPGINNKQHEITDIPEHGEVSRDVTIEKQPVEEEEVGGGGYAKGLFKFLDDYYATMRLEESKAKGGADITEDSQSLTIHDNTTISHDGANSPKKKKHRIRAKSENKKTADNTFHLEDAAEERMRRIMERSIKEDTMSVNNLRASRFIRPKSSPALVEFQNNALSNKYGSMALNMRQQFSEVHEEKAVVLHDELEHRERQRLKVCQNKYVSLSSKGLGLHRMLEDMRARSATLMERPDEKKNKKRSDHQAWYVDLQLHMPEDANQYWYFHKIMEKLAKFAAKMAEKGSEELESGSQQGTYKFLKVLAALRHWEILNPDISAAIEFCREKIIQMPIEEYEEWFRSQFPTIERPQTAPPSIKGDTKQREHSHQREKSAR</sequence>
<evidence type="ECO:0000313" key="3">
    <source>
        <dbReference type="Proteomes" id="UP000749559"/>
    </source>
</evidence>
<organism evidence="2 3">
    <name type="scientific">Owenia fusiformis</name>
    <name type="common">Polychaete worm</name>
    <dbReference type="NCBI Taxonomy" id="6347"/>
    <lineage>
        <taxon>Eukaryota</taxon>
        <taxon>Metazoa</taxon>
        <taxon>Spiralia</taxon>
        <taxon>Lophotrochozoa</taxon>
        <taxon>Annelida</taxon>
        <taxon>Polychaeta</taxon>
        <taxon>Sedentaria</taxon>
        <taxon>Canalipalpata</taxon>
        <taxon>Sabellida</taxon>
        <taxon>Oweniida</taxon>
        <taxon>Oweniidae</taxon>
        <taxon>Owenia</taxon>
    </lineage>
</organism>
<feature type="compositionally biased region" description="Polar residues" evidence="1">
    <location>
        <begin position="502"/>
        <end position="515"/>
    </location>
</feature>
<feature type="region of interest" description="Disordered" evidence="1">
    <location>
        <begin position="89"/>
        <end position="115"/>
    </location>
</feature>
<feature type="compositionally biased region" description="Basic residues" evidence="1">
    <location>
        <begin position="370"/>
        <end position="387"/>
    </location>
</feature>
<feature type="region of interest" description="Disordered" evidence="1">
    <location>
        <begin position="214"/>
        <end position="288"/>
    </location>
</feature>
<dbReference type="Pfam" id="PF15769">
    <property type="entry name" value="DUF4698"/>
    <property type="match status" value="1"/>
</dbReference>
<reference evidence="2" key="1">
    <citation type="submission" date="2022-03" db="EMBL/GenBank/DDBJ databases">
        <authorList>
            <person name="Martin C."/>
        </authorList>
    </citation>
    <scope>NUCLEOTIDE SEQUENCE</scope>
</reference>
<accession>A0A8J1Y0D2</accession>
<evidence type="ECO:0000256" key="1">
    <source>
        <dbReference type="SAM" id="MobiDB-lite"/>
    </source>
</evidence>
<dbReference type="Proteomes" id="UP000749559">
    <property type="component" value="Unassembled WGS sequence"/>
</dbReference>
<dbReference type="PANTHER" id="PTHR34754">
    <property type="entry name" value="COILED-COIL DOMAIN-CONTAINING PROTEIN 60"/>
    <property type="match status" value="1"/>
</dbReference>
<dbReference type="EMBL" id="CAIIXF020000001">
    <property type="protein sequence ID" value="CAH1773652.1"/>
    <property type="molecule type" value="Genomic_DNA"/>
</dbReference>
<proteinExistence type="predicted"/>
<feature type="compositionally biased region" description="Polar residues" evidence="1">
    <location>
        <begin position="397"/>
        <end position="435"/>
    </location>
</feature>
<feature type="region of interest" description="Disordered" evidence="1">
    <location>
        <begin position="776"/>
        <end position="806"/>
    </location>
</feature>
<gene>
    <name evidence="2" type="ORF">OFUS_LOCUS1224</name>
</gene>
<feature type="compositionally biased region" description="Acidic residues" evidence="1">
    <location>
        <begin position="89"/>
        <end position="109"/>
    </location>
</feature>
<dbReference type="OrthoDB" id="10017343at2759"/>
<dbReference type="PANTHER" id="PTHR34754:SF1">
    <property type="entry name" value="COILED-COIL DOMAIN-CONTAINING PROTEIN 60"/>
    <property type="match status" value="1"/>
</dbReference>
<name>A0A8J1Y0D2_OWEFU</name>
<evidence type="ECO:0000313" key="2">
    <source>
        <dbReference type="EMBL" id="CAH1773652.1"/>
    </source>
</evidence>
<keyword evidence="3" id="KW-1185">Reference proteome</keyword>